<comment type="caution">
    <text evidence="2">The sequence shown here is derived from an EMBL/GenBank/DDBJ whole genome shotgun (WGS) entry which is preliminary data.</text>
</comment>
<dbReference type="PANTHER" id="PTHR12110">
    <property type="entry name" value="HYDROXYPYRUVATE ISOMERASE"/>
    <property type="match status" value="1"/>
</dbReference>
<dbReference type="InterPro" id="IPR036237">
    <property type="entry name" value="Xyl_isomerase-like_sf"/>
</dbReference>
<keyword evidence="3" id="KW-1185">Reference proteome</keyword>
<feature type="domain" description="Xylose isomerase-like TIM barrel" evidence="1">
    <location>
        <begin position="26"/>
        <end position="268"/>
    </location>
</feature>
<dbReference type="Pfam" id="PF01261">
    <property type="entry name" value="AP_endonuc_2"/>
    <property type="match status" value="1"/>
</dbReference>
<gene>
    <name evidence="2" type="ORF">ACFSB2_07425</name>
</gene>
<dbReference type="InterPro" id="IPR050312">
    <property type="entry name" value="IolE/XylAMocC-like"/>
</dbReference>
<keyword evidence="2" id="KW-0413">Isomerase</keyword>
<dbReference type="PANTHER" id="PTHR12110:SF41">
    <property type="entry name" value="INOSOSE DEHYDRATASE"/>
    <property type="match status" value="1"/>
</dbReference>
<proteinExistence type="predicted"/>
<sequence length="276" mass="30959">MELCVSMWSVHRKFYHENWTTIDFLRFCRDIDVRRVELLDLFWRDAAEEVPDVLRFIRENDMEVAAYAVANDFVQADAAKRADALASVRRGLDFARQFHAPVVRVFAGNLKEGYDFESAFLYIVEGLKAAVEGIEPEITLALENHGLLAGRGEQIKRVIREVGSSRLRSTFDVGNFYLVGQQPMEALAELSGVLSHIHVKDFVKSEAGLRATTGEYFSGVTCGEGIVPFPDILSMLKVIDYSGTLSIEYEGDGDELDGVRQSLAFLRNLLNESVPV</sequence>
<reference evidence="3" key="1">
    <citation type="journal article" date="2019" name="Int. J. Syst. Evol. Microbiol.">
        <title>The Global Catalogue of Microorganisms (GCM) 10K type strain sequencing project: providing services to taxonomists for standard genome sequencing and annotation.</title>
        <authorList>
            <consortium name="The Broad Institute Genomics Platform"/>
            <consortium name="The Broad Institute Genome Sequencing Center for Infectious Disease"/>
            <person name="Wu L."/>
            <person name="Ma J."/>
        </authorList>
    </citation>
    <scope>NUCLEOTIDE SEQUENCE [LARGE SCALE GENOMIC DNA]</scope>
    <source>
        <strain evidence="3">CGMCC 1.12286</strain>
    </source>
</reference>
<protein>
    <submittedName>
        <fullName evidence="2">Sugar phosphate isomerase/epimerase family protein</fullName>
    </submittedName>
</protein>
<dbReference type="Proteomes" id="UP001597079">
    <property type="component" value="Unassembled WGS sequence"/>
</dbReference>
<evidence type="ECO:0000313" key="2">
    <source>
        <dbReference type="EMBL" id="MFD1674536.1"/>
    </source>
</evidence>
<evidence type="ECO:0000313" key="3">
    <source>
        <dbReference type="Proteomes" id="UP001597079"/>
    </source>
</evidence>
<dbReference type="EMBL" id="JBHUCX010000020">
    <property type="protein sequence ID" value="MFD1674536.1"/>
    <property type="molecule type" value="Genomic_DNA"/>
</dbReference>
<evidence type="ECO:0000259" key="1">
    <source>
        <dbReference type="Pfam" id="PF01261"/>
    </source>
</evidence>
<accession>A0ABW4JDW7</accession>
<name>A0ABW4JDW7_9BACL</name>
<dbReference type="Gene3D" id="3.20.20.150">
    <property type="entry name" value="Divalent-metal-dependent TIM barrel enzymes"/>
    <property type="match status" value="1"/>
</dbReference>
<dbReference type="RefSeq" id="WP_377942401.1">
    <property type="nucleotide sequence ID" value="NZ_JBHUCX010000020.1"/>
</dbReference>
<dbReference type="InterPro" id="IPR013022">
    <property type="entry name" value="Xyl_isomerase-like_TIM-brl"/>
</dbReference>
<dbReference type="SUPFAM" id="SSF51658">
    <property type="entry name" value="Xylose isomerase-like"/>
    <property type="match status" value="1"/>
</dbReference>
<organism evidence="2 3">
    <name type="scientific">Alicyclobacillus fodiniaquatilis</name>
    <dbReference type="NCBI Taxonomy" id="1661150"/>
    <lineage>
        <taxon>Bacteria</taxon>
        <taxon>Bacillati</taxon>
        <taxon>Bacillota</taxon>
        <taxon>Bacilli</taxon>
        <taxon>Bacillales</taxon>
        <taxon>Alicyclobacillaceae</taxon>
        <taxon>Alicyclobacillus</taxon>
    </lineage>
</organism>
<dbReference type="GO" id="GO:0016853">
    <property type="term" value="F:isomerase activity"/>
    <property type="evidence" value="ECO:0007669"/>
    <property type="project" value="UniProtKB-KW"/>
</dbReference>